<gene>
    <name evidence="3" type="ORF">BDY17DRAFT_297276</name>
</gene>
<evidence type="ECO:0000256" key="1">
    <source>
        <dbReference type="SAM" id="MobiDB-lite"/>
    </source>
</evidence>
<keyword evidence="4" id="KW-1185">Reference proteome</keyword>
<feature type="domain" description="PH" evidence="2">
    <location>
        <begin position="83"/>
        <end position="200"/>
    </location>
</feature>
<dbReference type="PANTHER" id="PTHR38700:SF1">
    <property type="entry name" value="PH DOMAIN-CONTAINING PROTEIN"/>
    <property type="match status" value="1"/>
</dbReference>
<dbReference type="InterPro" id="IPR011993">
    <property type="entry name" value="PH-like_dom_sf"/>
</dbReference>
<accession>A0A6A6PUH2</accession>
<sequence>MTALDIVQHASKHWPSRINSDSAVLLEYFISVGIQRPLRQFERMQDVMNSWTHDRQNYLILIDPGTGSAEAELTLAGIPSQLPRKQSWVLEYSQKVGKWDKRIVTLHPSGLITQAARNGNVDAARTKEIGYLSDCDIYVPTPAKVRGKIKPPRRFCFAVKSQQDMSCFGSLCDYVHFFCTHDRQTADTFYAAVQGWRSRYLVGGLREDVKGKRGDDVPREKEMPSKAKGVVVSTTQAPFTKSAGQFDTSLSPERRNVAMNFALSLNGGGGSRLRRLDLERADPRGGKVGRGVAM</sequence>
<dbReference type="AlphaFoldDB" id="A0A6A6PUH2"/>
<reference evidence="3" key="1">
    <citation type="journal article" date="2020" name="Stud. Mycol.">
        <title>101 Dothideomycetes genomes: a test case for predicting lifestyles and emergence of pathogens.</title>
        <authorList>
            <person name="Haridas S."/>
            <person name="Albert R."/>
            <person name="Binder M."/>
            <person name="Bloem J."/>
            <person name="Labutti K."/>
            <person name="Salamov A."/>
            <person name="Andreopoulos B."/>
            <person name="Baker S."/>
            <person name="Barry K."/>
            <person name="Bills G."/>
            <person name="Bluhm B."/>
            <person name="Cannon C."/>
            <person name="Castanera R."/>
            <person name="Culley D."/>
            <person name="Daum C."/>
            <person name="Ezra D."/>
            <person name="Gonzalez J."/>
            <person name="Henrissat B."/>
            <person name="Kuo A."/>
            <person name="Liang C."/>
            <person name="Lipzen A."/>
            <person name="Lutzoni F."/>
            <person name="Magnuson J."/>
            <person name="Mondo S."/>
            <person name="Nolan M."/>
            <person name="Ohm R."/>
            <person name="Pangilinan J."/>
            <person name="Park H.-J."/>
            <person name="Ramirez L."/>
            <person name="Alfaro M."/>
            <person name="Sun H."/>
            <person name="Tritt A."/>
            <person name="Yoshinaga Y."/>
            <person name="Zwiers L.-H."/>
            <person name="Turgeon B."/>
            <person name="Goodwin S."/>
            <person name="Spatafora J."/>
            <person name="Crous P."/>
            <person name="Grigoriev I."/>
        </authorList>
    </citation>
    <scope>NUCLEOTIDE SEQUENCE</scope>
    <source>
        <strain evidence="3">CBS 113389</strain>
    </source>
</reference>
<dbReference type="EMBL" id="MU001635">
    <property type="protein sequence ID" value="KAF2483334.1"/>
    <property type="molecule type" value="Genomic_DNA"/>
</dbReference>
<dbReference type="SMART" id="SM00233">
    <property type="entry name" value="PH"/>
    <property type="match status" value="1"/>
</dbReference>
<evidence type="ECO:0000313" key="3">
    <source>
        <dbReference type="EMBL" id="KAF2483334.1"/>
    </source>
</evidence>
<evidence type="ECO:0000259" key="2">
    <source>
        <dbReference type="SMART" id="SM00233"/>
    </source>
</evidence>
<dbReference type="PANTHER" id="PTHR38700">
    <property type="entry name" value="YALI0E22418P"/>
    <property type="match status" value="1"/>
</dbReference>
<name>A0A6A6PUH2_9PEZI</name>
<dbReference type="InterPro" id="IPR001849">
    <property type="entry name" value="PH_domain"/>
</dbReference>
<organism evidence="3 4">
    <name type="scientific">Neohortaea acidophila</name>
    <dbReference type="NCBI Taxonomy" id="245834"/>
    <lineage>
        <taxon>Eukaryota</taxon>
        <taxon>Fungi</taxon>
        <taxon>Dikarya</taxon>
        <taxon>Ascomycota</taxon>
        <taxon>Pezizomycotina</taxon>
        <taxon>Dothideomycetes</taxon>
        <taxon>Dothideomycetidae</taxon>
        <taxon>Mycosphaerellales</taxon>
        <taxon>Teratosphaeriaceae</taxon>
        <taxon>Neohortaea</taxon>
    </lineage>
</organism>
<dbReference type="Proteomes" id="UP000799767">
    <property type="component" value="Unassembled WGS sequence"/>
</dbReference>
<feature type="region of interest" description="Disordered" evidence="1">
    <location>
        <begin position="211"/>
        <end position="232"/>
    </location>
</feature>
<dbReference type="OrthoDB" id="43122at2759"/>
<dbReference type="GeneID" id="54474574"/>
<protein>
    <recommendedName>
        <fullName evidence="2">PH domain-containing protein</fullName>
    </recommendedName>
</protein>
<dbReference type="Gene3D" id="2.30.29.30">
    <property type="entry name" value="Pleckstrin-homology domain (PH domain)/Phosphotyrosine-binding domain (PTB)"/>
    <property type="match status" value="1"/>
</dbReference>
<dbReference type="Pfam" id="PF00169">
    <property type="entry name" value="PH"/>
    <property type="match status" value="1"/>
</dbReference>
<proteinExistence type="predicted"/>
<feature type="compositionally biased region" description="Basic and acidic residues" evidence="1">
    <location>
        <begin position="211"/>
        <end position="225"/>
    </location>
</feature>
<evidence type="ECO:0000313" key="4">
    <source>
        <dbReference type="Proteomes" id="UP000799767"/>
    </source>
</evidence>
<dbReference type="RefSeq" id="XP_033589904.1">
    <property type="nucleotide sequence ID" value="XM_033733572.1"/>
</dbReference>